<dbReference type="Proteomes" id="UP000032141">
    <property type="component" value="Unassembled WGS sequence"/>
</dbReference>
<evidence type="ECO:0000313" key="3">
    <source>
        <dbReference type="Proteomes" id="UP000032141"/>
    </source>
</evidence>
<proteinExistence type="predicted"/>
<accession>A0A0D2ZWX9</accession>
<feature type="region of interest" description="Disordered" evidence="1">
    <location>
        <begin position="224"/>
        <end position="247"/>
    </location>
</feature>
<protein>
    <submittedName>
        <fullName evidence="2">Uncharacterized protein</fullName>
    </submittedName>
</protein>
<evidence type="ECO:0000256" key="1">
    <source>
        <dbReference type="SAM" id="MobiDB-lite"/>
    </source>
</evidence>
<dbReference type="Gramene" id="Bo03992s010.1">
    <property type="protein sequence ID" value="Bo03992s010.1"/>
    <property type="gene ID" value="Bo03992s010"/>
</dbReference>
<sequence length="247" mass="27034">AYNGDDYAGARIVSRAYELRDVAYHPTELSSEAIIVFAFQVHGMLAQMDPALLTYCDKIAAEGGPSQIPDDLSESILGLAPVVQMGTVTRASARLRNMQPEVNIDRDHEGLKKPKKTADAACTDSAADKPEHQDSDVEMTPLEAAKSNSSDGDKEDQTRKEDEACGEEVSGDCSQDSVKSDEDISSEIESVKGVLMERTENYSIPQMERIYTRIMKGVLETLDKGLGADDDDDDQSPKHSILRFLSE</sequence>
<feature type="region of interest" description="Disordered" evidence="1">
    <location>
        <begin position="94"/>
        <end position="188"/>
    </location>
</feature>
<organism evidence="2 3">
    <name type="scientific">Brassica oleracea var. oleracea</name>
    <dbReference type="NCBI Taxonomy" id="109376"/>
    <lineage>
        <taxon>Eukaryota</taxon>
        <taxon>Viridiplantae</taxon>
        <taxon>Streptophyta</taxon>
        <taxon>Embryophyta</taxon>
        <taxon>Tracheophyta</taxon>
        <taxon>Spermatophyta</taxon>
        <taxon>Magnoliopsida</taxon>
        <taxon>eudicotyledons</taxon>
        <taxon>Gunneridae</taxon>
        <taxon>Pentapetalae</taxon>
        <taxon>rosids</taxon>
        <taxon>malvids</taxon>
        <taxon>Brassicales</taxon>
        <taxon>Brassicaceae</taxon>
        <taxon>Brassiceae</taxon>
        <taxon>Brassica</taxon>
    </lineage>
</organism>
<dbReference type="AlphaFoldDB" id="A0A0D2ZWX9"/>
<dbReference type="EnsemblPlants" id="Bo03992s010.1">
    <property type="protein sequence ID" value="Bo03992s010.1"/>
    <property type="gene ID" value="Bo03992s010"/>
</dbReference>
<feature type="compositionally biased region" description="Basic and acidic residues" evidence="1">
    <location>
        <begin position="151"/>
        <end position="163"/>
    </location>
</feature>
<dbReference type="STRING" id="109376.A0A0D2ZWX9"/>
<keyword evidence="3" id="KW-1185">Reference proteome</keyword>
<reference evidence="2" key="2">
    <citation type="submission" date="2015-06" db="UniProtKB">
        <authorList>
            <consortium name="EnsemblPlants"/>
        </authorList>
    </citation>
    <scope>IDENTIFICATION</scope>
</reference>
<dbReference type="eggNOG" id="KOG0732">
    <property type="taxonomic scope" value="Eukaryota"/>
</dbReference>
<evidence type="ECO:0000313" key="2">
    <source>
        <dbReference type="EnsemblPlants" id="Bo03992s010.1"/>
    </source>
</evidence>
<feature type="compositionally biased region" description="Basic and acidic residues" evidence="1">
    <location>
        <begin position="103"/>
        <end position="118"/>
    </location>
</feature>
<reference evidence="2" key="1">
    <citation type="journal article" date="2014" name="Genome Biol.">
        <title>Transcriptome and methylome profiling reveals relics of genome dominance in the mesopolyploid Brassica oleracea.</title>
        <authorList>
            <person name="Parkin I.A."/>
            <person name="Koh C."/>
            <person name="Tang H."/>
            <person name="Robinson S.J."/>
            <person name="Kagale S."/>
            <person name="Clarke W.E."/>
            <person name="Town C.D."/>
            <person name="Nixon J."/>
            <person name="Krishnakumar V."/>
            <person name="Bidwell S.L."/>
            <person name="Denoeud F."/>
            <person name="Belcram H."/>
            <person name="Links M.G."/>
            <person name="Just J."/>
            <person name="Clarke C."/>
            <person name="Bender T."/>
            <person name="Huebert T."/>
            <person name="Mason A.S."/>
            <person name="Pires J.C."/>
            <person name="Barker G."/>
            <person name="Moore J."/>
            <person name="Walley P.G."/>
            <person name="Manoli S."/>
            <person name="Batley J."/>
            <person name="Edwards D."/>
            <person name="Nelson M.N."/>
            <person name="Wang X."/>
            <person name="Paterson A.H."/>
            <person name="King G."/>
            <person name="Bancroft I."/>
            <person name="Chalhoub B."/>
            <person name="Sharpe A.G."/>
        </authorList>
    </citation>
    <scope>NUCLEOTIDE SEQUENCE [LARGE SCALE GENOMIC DNA]</scope>
    <source>
        <strain evidence="2">cv. TO1000</strain>
    </source>
</reference>
<dbReference type="OMA" id="TYCEKIA"/>
<name>A0A0D2ZWX9_BRAOL</name>
<dbReference type="HOGENOM" id="CLU_081985_0_0_1"/>
<feature type="compositionally biased region" description="Basic and acidic residues" evidence="1">
    <location>
        <begin position="126"/>
        <end position="135"/>
    </location>
</feature>